<dbReference type="Proteomes" id="UP000007015">
    <property type="component" value="Chromosome 4"/>
</dbReference>
<feature type="region of interest" description="Disordered" evidence="1">
    <location>
        <begin position="57"/>
        <end position="99"/>
    </location>
</feature>
<name>A2XR04_ORYSI</name>
<sequence length="138" mass="15884">MVDIKQTEVNPENIIPITKDQLTLEQKAEYEQMMNNLQNRFLHSFVQTRSGTVIQRYKLKVPSNDDLESSTSKDGKPKDDKPKDEKPEEEEPQEFRNLQDQIDYVVHHALINQSGVLVNTLTNMINSVVDGTFAEHQS</sequence>
<feature type="compositionally biased region" description="Basic and acidic residues" evidence="1">
    <location>
        <begin position="71"/>
        <end position="86"/>
    </location>
</feature>
<accession>A2XR04</accession>
<evidence type="ECO:0000256" key="1">
    <source>
        <dbReference type="SAM" id="MobiDB-lite"/>
    </source>
</evidence>
<reference evidence="2 3" key="1">
    <citation type="journal article" date="2005" name="PLoS Biol.">
        <title>The genomes of Oryza sativa: a history of duplications.</title>
        <authorList>
            <person name="Yu J."/>
            <person name="Wang J."/>
            <person name="Lin W."/>
            <person name="Li S."/>
            <person name="Li H."/>
            <person name="Zhou J."/>
            <person name="Ni P."/>
            <person name="Dong W."/>
            <person name="Hu S."/>
            <person name="Zeng C."/>
            <person name="Zhang J."/>
            <person name="Zhang Y."/>
            <person name="Li R."/>
            <person name="Xu Z."/>
            <person name="Li S."/>
            <person name="Li X."/>
            <person name="Zheng H."/>
            <person name="Cong L."/>
            <person name="Lin L."/>
            <person name="Yin J."/>
            <person name="Geng J."/>
            <person name="Li G."/>
            <person name="Shi J."/>
            <person name="Liu J."/>
            <person name="Lv H."/>
            <person name="Li J."/>
            <person name="Wang J."/>
            <person name="Deng Y."/>
            <person name="Ran L."/>
            <person name="Shi X."/>
            <person name="Wang X."/>
            <person name="Wu Q."/>
            <person name="Li C."/>
            <person name="Ren X."/>
            <person name="Wang J."/>
            <person name="Wang X."/>
            <person name="Li D."/>
            <person name="Liu D."/>
            <person name="Zhang X."/>
            <person name="Ji Z."/>
            <person name="Zhao W."/>
            <person name="Sun Y."/>
            <person name="Zhang Z."/>
            <person name="Bao J."/>
            <person name="Han Y."/>
            <person name="Dong L."/>
            <person name="Ji J."/>
            <person name="Chen P."/>
            <person name="Wu S."/>
            <person name="Liu J."/>
            <person name="Xiao Y."/>
            <person name="Bu D."/>
            <person name="Tan J."/>
            <person name="Yang L."/>
            <person name="Ye C."/>
            <person name="Zhang J."/>
            <person name="Xu J."/>
            <person name="Zhou Y."/>
            <person name="Yu Y."/>
            <person name="Zhang B."/>
            <person name="Zhuang S."/>
            <person name="Wei H."/>
            <person name="Liu B."/>
            <person name="Lei M."/>
            <person name="Yu H."/>
            <person name="Li Y."/>
            <person name="Xu H."/>
            <person name="Wei S."/>
            <person name="He X."/>
            <person name="Fang L."/>
            <person name="Zhang Z."/>
            <person name="Zhang Y."/>
            <person name="Huang X."/>
            <person name="Su Z."/>
            <person name="Tong W."/>
            <person name="Li J."/>
            <person name="Tong Z."/>
            <person name="Li S."/>
            <person name="Ye J."/>
            <person name="Wang L."/>
            <person name="Fang L."/>
            <person name="Lei T."/>
            <person name="Chen C."/>
            <person name="Chen H."/>
            <person name="Xu Z."/>
            <person name="Li H."/>
            <person name="Huang H."/>
            <person name="Zhang F."/>
            <person name="Xu H."/>
            <person name="Li N."/>
            <person name="Zhao C."/>
            <person name="Li S."/>
            <person name="Dong L."/>
            <person name="Huang Y."/>
            <person name="Li L."/>
            <person name="Xi Y."/>
            <person name="Qi Q."/>
            <person name="Li W."/>
            <person name="Zhang B."/>
            <person name="Hu W."/>
            <person name="Zhang Y."/>
            <person name="Tian X."/>
            <person name="Jiao Y."/>
            <person name="Liang X."/>
            <person name="Jin J."/>
            <person name="Gao L."/>
            <person name="Zheng W."/>
            <person name="Hao B."/>
            <person name="Liu S."/>
            <person name="Wang W."/>
            <person name="Yuan L."/>
            <person name="Cao M."/>
            <person name="McDermott J."/>
            <person name="Samudrala R."/>
            <person name="Wang J."/>
            <person name="Wong G.K."/>
            <person name="Yang H."/>
        </authorList>
    </citation>
    <scope>NUCLEOTIDE SEQUENCE [LARGE SCALE GENOMIC DNA]</scope>
    <source>
        <strain evidence="3">cv. 93-11</strain>
    </source>
</reference>
<protein>
    <submittedName>
        <fullName evidence="2">Uncharacterized protein</fullName>
    </submittedName>
</protein>
<organism evidence="2 3">
    <name type="scientific">Oryza sativa subsp. indica</name>
    <name type="common">Rice</name>
    <dbReference type="NCBI Taxonomy" id="39946"/>
    <lineage>
        <taxon>Eukaryota</taxon>
        <taxon>Viridiplantae</taxon>
        <taxon>Streptophyta</taxon>
        <taxon>Embryophyta</taxon>
        <taxon>Tracheophyta</taxon>
        <taxon>Spermatophyta</taxon>
        <taxon>Magnoliopsida</taxon>
        <taxon>Liliopsida</taxon>
        <taxon>Poales</taxon>
        <taxon>Poaceae</taxon>
        <taxon>BOP clade</taxon>
        <taxon>Oryzoideae</taxon>
        <taxon>Oryzeae</taxon>
        <taxon>Oryzinae</taxon>
        <taxon>Oryza</taxon>
        <taxon>Oryza sativa</taxon>
    </lineage>
</organism>
<dbReference type="EMBL" id="CM000129">
    <property type="protein sequence ID" value="EAY93264.1"/>
    <property type="molecule type" value="Genomic_DNA"/>
</dbReference>
<evidence type="ECO:0000313" key="3">
    <source>
        <dbReference type="Proteomes" id="UP000007015"/>
    </source>
</evidence>
<proteinExistence type="predicted"/>
<dbReference type="AlphaFoldDB" id="A2XR04"/>
<dbReference type="HOGENOM" id="CLU_1858571_0_0_1"/>
<evidence type="ECO:0000313" key="2">
    <source>
        <dbReference type="EMBL" id="EAY93264.1"/>
    </source>
</evidence>
<dbReference type="Gramene" id="BGIOSGA015489-TA">
    <property type="protein sequence ID" value="BGIOSGA015489-PA"/>
    <property type="gene ID" value="BGIOSGA015489"/>
</dbReference>
<gene>
    <name evidence="2" type="ORF">OsI_15072</name>
</gene>
<keyword evidence="3" id="KW-1185">Reference proteome</keyword>